<evidence type="ECO:0000313" key="7">
    <source>
        <dbReference type="Proteomes" id="UP000695022"/>
    </source>
</evidence>
<feature type="domain" description="RING-type" evidence="6">
    <location>
        <begin position="64"/>
        <end position="105"/>
    </location>
</feature>
<dbReference type="PROSITE" id="PS50089">
    <property type="entry name" value="ZF_RING_2"/>
    <property type="match status" value="1"/>
</dbReference>
<evidence type="ECO:0000256" key="2">
    <source>
        <dbReference type="ARBA" id="ARBA00022771"/>
    </source>
</evidence>
<dbReference type="PANTHER" id="PTHR15710:SF243">
    <property type="entry name" value="E3 UBIQUITIN-PROTEIN LIGASE PRAJA-2 ISOFORM X1"/>
    <property type="match status" value="1"/>
</dbReference>
<keyword evidence="1" id="KW-0479">Metal-binding</keyword>
<dbReference type="GeneID" id="106806805"/>
<feature type="compositionally biased region" description="Polar residues" evidence="5">
    <location>
        <begin position="155"/>
        <end position="167"/>
    </location>
</feature>
<name>A0ABM1DWQ1_PRICU</name>
<feature type="region of interest" description="Disordered" evidence="5">
    <location>
        <begin position="136"/>
        <end position="177"/>
    </location>
</feature>
<dbReference type="Gene3D" id="3.30.40.10">
    <property type="entry name" value="Zinc/RING finger domain, C3HC4 (zinc finger)"/>
    <property type="match status" value="1"/>
</dbReference>
<dbReference type="Pfam" id="PF13639">
    <property type="entry name" value="zf-RING_2"/>
    <property type="match status" value="1"/>
</dbReference>
<protein>
    <submittedName>
        <fullName evidence="8">E3 ubiquitin-protein ligase RNF115-like</fullName>
    </submittedName>
</protein>
<keyword evidence="7" id="KW-1185">Reference proteome</keyword>
<dbReference type="InterPro" id="IPR001841">
    <property type="entry name" value="Znf_RING"/>
</dbReference>
<feature type="compositionally biased region" description="Basic and acidic residues" evidence="5">
    <location>
        <begin position="168"/>
        <end position="177"/>
    </location>
</feature>
<dbReference type="RefSeq" id="XP_014664372.1">
    <property type="nucleotide sequence ID" value="XM_014808886.1"/>
</dbReference>
<dbReference type="CDD" id="cd16667">
    <property type="entry name" value="RING-H2_RNF126-like"/>
    <property type="match status" value="1"/>
</dbReference>
<organism evidence="7 8">
    <name type="scientific">Priapulus caudatus</name>
    <name type="common">Priapulid worm</name>
    <dbReference type="NCBI Taxonomy" id="37621"/>
    <lineage>
        <taxon>Eukaryota</taxon>
        <taxon>Metazoa</taxon>
        <taxon>Ecdysozoa</taxon>
        <taxon>Scalidophora</taxon>
        <taxon>Priapulida</taxon>
        <taxon>Priapulimorpha</taxon>
        <taxon>Priapulimorphida</taxon>
        <taxon>Priapulidae</taxon>
        <taxon>Priapulus</taxon>
    </lineage>
</organism>
<dbReference type="Proteomes" id="UP000695022">
    <property type="component" value="Unplaced"/>
</dbReference>
<evidence type="ECO:0000259" key="6">
    <source>
        <dbReference type="PROSITE" id="PS50089"/>
    </source>
</evidence>
<proteinExistence type="predicted"/>
<accession>A0ABM1DWQ1</accession>
<evidence type="ECO:0000256" key="3">
    <source>
        <dbReference type="ARBA" id="ARBA00022833"/>
    </source>
</evidence>
<evidence type="ECO:0000256" key="4">
    <source>
        <dbReference type="PROSITE-ProRule" id="PRU00175"/>
    </source>
</evidence>
<evidence type="ECO:0000256" key="5">
    <source>
        <dbReference type="SAM" id="MobiDB-lite"/>
    </source>
</evidence>
<gene>
    <name evidence="8" type="primary">LOC106806805</name>
</gene>
<reference evidence="8" key="1">
    <citation type="submission" date="2025-08" db="UniProtKB">
        <authorList>
            <consortium name="RefSeq"/>
        </authorList>
    </citation>
    <scope>IDENTIFICATION</scope>
</reference>
<evidence type="ECO:0000313" key="8">
    <source>
        <dbReference type="RefSeq" id="XP_014664372.1"/>
    </source>
</evidence>
<dbReference type="SUPFAM" id="SSF57850">
    <property type="entry name" value="RING/U-box"/>
    <property type="match status" value="1"/>
</dbReference>
<keyword evidence="3" id="KW-0862">Zinc</keyword>
<sequence>MPVFVNLHGNPGDYAWGPQGIDAIITQLLNQIDGVGPAPAPADAIVNLPSVSITQEQVDAAAQCSVCFEDFRLDEAVKKLPCEHCFHEECIVPWLKLHGTCPICRKVVATGEDGADAATAASDSDSFFEVLIGAAGGSNNNANTSTSSGGAAQRRGNSSNTDASNNEPRLDFIDEYD</sequence>
<dbReference type="InterPro" id="IPR013083">
    <property type="entry name" value="Znf_RING/FYVE/PHD"/>
</dbReference>
<dbReference type="SMART" id="SM00184">
    <property type="entry name" value="RING"/>
    <property type="match status" value="1"/>
</dbReference>
<keyword evidence="2 4" id="KW-0863">Zinc-finger</keyword>
<evidence type="ECO:0000256" key="1">
    <source>
        <dbReference type="ARBA" id="ARBA00022723"/>
    </source>
</evidence>
<feature type="compositionally biased region" description="Low complexity" evidence="5">
    <location>
        <begin position="137"/>
        <end position="152"/>
    </location>
</feature>
<dbReference type="PANTHER" id="PTHR15710">
    <property type="entry name" value="E3 UBIQUITIN-PROTEIN LIGASE PRAJA"/>
    <property type="match status" value="1"/>
</dbReference>